<gene>
    <name evidence="1" type="ORF">GLOTRDRAFT_108929</name>
</gene>
<proteinExistence type="predicted"/>
<accession>S7S3H2</accession>
<dbReference type="Proteomes" id="UP000030669">
    <property type="component" value="Unassembled WGS sequence"/>
</dbReference>
<dbReference type="OMA" id="EYHDWYD"/>
<protein>
    <recommendedName>
        <fullName evidence="3">EthD domain-containing protein</fullName>
    </recommendedName>
</protein>
<evidence type="ECO:0008006" key="3">
    <source>
        <dbReference type="Google" id="ProtNLM"/>
    </source>
</evidence>
<organism evidence="1 2">
    <name type="scientific">Gloeophyllum trabeum (strain ATCC 11539 / FP-39264 / Madison 617)</name>
    <name type="common">Brown rot fungus</name>
    <dbReference type="NCBI Taxonomy" id="670483"/>
    <lineage>
        <taxon>Eukaryota</taxon>
        <taxon>Fungi</taxon>
        <taxon>Dikarya</taxon>
        <taxon>Basidiomycota</taxon>
        <taxon>Agaricomycotina</taxon>
        <taxon>Agaricomycetes</taxon>
        <taxon>Gloeophyllales</taxon>
        <taxon>Gloeophyllaceae</taxon>
        <taxon>Gloeophyllum</taxon>
    </lineage>
</organism>
<dbReference type="Gene3D" id="3.30.70.100">
    <property type="match status" value="1"/>
</dbReference>
<dbReference type="InterPro" id="IPR011008">
    <property type="entry name" value="Dimeric_a/b-barrel"/>
</dbReference>
<evidence type="ECO:0000313" key="1">
    <source>
        <dbReference type="EMBL" id="EPQ60384.1"/>
    </source>
</evidence>
<evidence type="ECO:0000313" key="2">
    <source>
        <dbReference type="Proteomes" id="UP000030669"/>
    </source>
</evidence>
<dbReference type="eggNOG" id="ENOG502S7G9">
    <property type="taxonomic scope" value="Eukaryota"/>
</dbReference>
<dbReference type="RefSeq" id="XP_007860806.1">
    <property type="nucleotide sequence ID" value="XM_007862615.1"/>
</dbReference>
<reference evidence="1 2" key="1">
    <citation type="journal article" date="2012" name="Science">
        <title>The Paleozoic origin of enzymatic lignin decomposition reconstructed from 31 fungal genomes.</title>
        <authorList>
            <person name="Floudas D."/>
            <person name="Binder M."/>
            <person name="Riley R."/>
            <person name="Barry K."/>
            <person name="Blanchette R.A."/>
            <person name="Henrissat B."/>
            <person name="Martinez A.T."/>
            <person name="Otillar R."/>
            <person name="Spatafora J.W."/>
            <person name="Yadav J.S."/>
            <person name="Aerts A."/>
            <person name="Benoit I."/>
            <person name="Boyd A."/>
            <person name="Carlson A."/>
            <person name="Copeland A."/>
            <person name="Coutinho P.M."/>
            <person name="de Vries R.P."/>
            <person name="Ferreira P."/>
            <person name="Findley K."/>
            <person name="Foster B."/>
            <person name="Gaskell J."/>
            <person name="Glotzer D."/>
            <person name="Gorecki P."/>
            <person name="Heitman J."/>
            <person name="Hesse C."/>
            <person name="Hori C."/>
            <person name="Igarashi K."/>
            <person name="Jurgens J.A."/>
            <person name="Kallen N."/>
            <person name="Kersten P."/>
            <person name="Kohler A."/>
            <person name="Kuees U."/>
            <person name="Kumar T.K.A."/>
            <person name="Kuo A."/>
            <person name="LaButti K."/>
            <person name="Larrondo L.F."/>
            <person name="Lindquist E."/>
            <person name="Ling A."/>
            <person name="Lombard V."/>
            <person name="Lucas S."/>
            <person name="Lundell T."/>
            <person name="Martin R."/>
            <person name="McLaughlin D.J."/>
            <person name="Morgenstern I."/>
            <person name="Morin E."/>
            <person name="Murat C."/>
            <person name="Nagy L.G."/>
            <person name="Nolan M."/>
            <person name="Ohm R.A."/>
            <person name="Patyshakuliyeva A."/>
            <person name="Rokas A."/>
            <person name="Ruiz-Duenas F.J."/>
            <person name="Sabat G."/>
            <person name="Salamov A."/>
            <person name="Samejima M."/>
            <person name="Schmutz J."/>
            <person name="Slot J.C."/>
            <person name="St John F."/>
            <person name="Stenlid J."/>
            <person name="Sun H."/>
            <person name="Sun S."/>
            <person name="Syed K."/>
            <person name="Tsang A."/>
            <person name="Wiebenga A."/>
            <person name="Young D."/>
            <person name="Pisabarro A."/>
            <person name="Eastwood D.C."/>
            <person name="Martin F."/>
            <person name="Cullen D."/>
            <person name="Grigoriev I.V."/>
            <person name="Hibbett D.S."/>
        </authorList>
    </citation>
    <scope>NUCLEOTIDE SEQUENCE [LARGE SCALE GENOMIC DNA]</scope>
    <source>
        <strain evidence="1 2">ATCC 11539</strain>
    </source>
</reference>
<dbReference type="EMBL" id="KB469296">
    <property type="protein sequence ID" value="EPQ60384.1"/>
    <property type="molecule type" value="Genomic_DNA"/>
</dbReference>
<dbReference type="STRING" id="670483.S7S3H2"/>
<sequence>MSTDTQAFFVVFADPGDGVPEAEFNDWYENEHIPLRVVIPSFQSWNRWAQADGQKPRYAATYDLDTPNALEKPDYALLARTRSEREKDILSKVGWVDRRVYEVLKGTPQQSPSAQKKPGIIVFNSLEVQSDREEDFHRWYNEEHIPMLLKSPGWIRTRRFVLRTWDRSGVEGSKDSTAPPKFLAVHELESDAAFQSEEYKAAGSTEWRARVMKSAVKQERRVFKFLRTWERD</sequence>
<dbReference type="OrthoDB" id="2851338at2759"/>
<dbReference type="SUPFAM" id="SSF54909">
    <property type="entry name" value="Dimeric alpha+beta barrel"/>
    <property type="match status" value="2"/>
</dbReference>
<dbReference type="GeneID" id="19298959"/>
<dbReference type="KEGG" id="gtr:GLOTRDRAFT_108929"/>
<name>S7S3H2_GLOTA</name>
<keyword evidence="2" id="KW-1185">Reference proteome</keyword>
<dbReference type="HOGENOM" id="CLU_073903_0_0_1"/>
<dbReference type="AlphaFoldDB" id="S7S3H2"/>